<evidence type="ECO:0000313" key="2">
    <source>
        <dbReference type="Proteomes" id="UP000179807"/>
    </source>
</evidence>
<dbReference type="InterPro" id="IPR027267">
    <property type="entry name" value="AH/BAR_dom_sf"/>
</dbReference>
<evidence type="ECO:0008006" key="3">
    <source>
        <dbReference type="Google" id="ProtNLM"/>
    </source>
</evidence>
<dbReference type="Proteomes" id="UP000179807">
    <property type="component" value="Unassembled WGS sequence"/>
</dbReference>
<accession>A0A1J4K2R7</accession>
<keyword evidence="2" id="KW-1185">Reference proteome</keyword>
<dbReference type="GeneID" id="94839845"/>
<dbReference type="Gene3D" id="1.20.1270.60">
    <property type="entry name" value="Arfaptin homology (AH) domain/BAR domain"/>
    <property type="match status" value="1"/>
</dbReference>
<protein>
    <recommendedName>
        <fullName evidence="3">BAR domain-containing protein</fullName>
    </recommendedName>
</protein>
<name>A0A1J4K2R7_9EUKA</name>
<proteinExistence type="predicted"/>
<reference evidence="1" key="1">
    <citation type="submission" date="2016-10" db="EMBL/GenBank/DDBJ databases">
        <authorList>
            <person name="Benchimol M."/>
            <person name="Almeida L.G."/>
            <person name="Vasconcelos A.T."/>
            <person name="Perreira-Neves A."/>
            <person name="Rosa I.A."/>
            <person name="Tasca T."/>
            <person name="Bogo M.R."/>
            <person name="de Souza W."/>
        </authorList>
    </citation>
    <scope>NUCLEOTIDE SEQUENCE [LARGE SCALE GENOMIC DNA]</scope>
    <source>
        <strain evidence="1">K</strain>
    </source>
</reference>
<dbReference type="EMBL" id="MLAK01000756">
    <property type="protein sequence ID" value="OHT05491.1"/>
    <property type="molecule type" value="Genomic_DNA"/>
</dbReference>
<sequence>MSTIKFIIIKIELLESTFLSSSQQLKNIASVFATSLPADSPEYQAAQQRLESVKTFEKLTRNLVDHLIPKYVLEPFTSVQHELASLKEAKDNLHKLCLDMDLIKKQMTAPVTKPIVEKMKLPQNKLADISRNLETIKPDYLNSVASVKDRFENAKKSSLLALQYYEQQFLQAVEKYVVNPAARPSNPPFTDYSDLTAILPNYLQLLASKNVDDEL</sequence>
<comment type="caution">
    <text evidence="1">The sequence shown here is derived from an EMBL/GenBank/DDBJ whole genome shotgun (WGS) entry which is preliminary data.</text>
</comment>
<dbReference type="AlphaFoldDB" id="A0A1J4K2R7"/>
<evidence type="ECO:0000313" key="1">
    <source>
        <dbReference type="EMBL" id="OHT05491.1"/>
    </source>
</evidence>
<dbReference type="SUPFAM" id="SSF103657">
    <property type="entry name" value="BAR/IMD domain-like"/>
    <property type="match status" value="1"/>
</dbReference>
<organism evidence="1 2">
    <name type="scientific">Tritrichomonas foetus</name>
    <dbReference type="NCBI Taxonomy" id="1144522"/>
    <lineage>
        <taxon>Eukaryota</taxon>
        <taxon>Metamonada</taxon>
        <taxon>Parabasalia</taxon>
        <taxon>Tritrichomonadida</taxon>
        <taxon>Tritrichomonadidae</taxon>
        <taxon>Tritrichomonas</taxon>
    </lineage>
</organism>
<dbReference type="VEuPathDB" id="TrichDB:TRFO_26763"/>
<gene>
    <name evidence="1" type="ORF">TRFO_26763</name>
</gene>
<dbReference type="RefSeq" id="XP_068358627.1">
    <property type="nucleotide sequence ID" value="XM_068505141.1"/>
</dbReference>